<keyword evidence="1" id="KW-0560">Oxidoreductase</keyword>
<dbReference type="InterPro" id="IPR029041">
    <property type="entry name" value="FAD-linked_oxidoreductase-like"/>
</dbReference>
<organism evidence="4 5">
    <name type="scientific">Marinobacterium zhoushanense</name>
    <dbReference type="NCBI Taxonomy" id="1679163"/>
    <lineage>
        <taxon>Bacteria</taxon>
        <taxon>Pseudomonadati</taxon>
        <taxon>Pseudomonadota</taxon>
        <taxon>Gammaproteobacteria</taxon>
        <taxon>Oceanospirillales</taxon>
        <taxon>Oceanospirillaceae</taxon>
        <taxon>Marinobacterium</taxon>
    </lineage>
</organism>
<evidence type="ECO:0000259" key="3">
    <source>
        <dbReference type="Pfam" id="PF00171"/>
    </source>
</evidence>
<evidence type="ECO:0000256" key="2">
    <source>
        <dbReference type="ARBA" id="ARBA00023027"/>
    </source>
</evidence>
<protein>
    <recommendedName>
        <fullName evidence="3">Aldehyde dehydrogenase domain-containing protein</fullName>
    </recommendedName>
</protein>
<dbReference type="Gene3D" id="3.40.605.10">
    <property type="entry name" value="Aldehyde Dehydrogenase, Chain A, domain 1"/>
    <property type="match status" value="1"/>
</dbReference>
<gene>
    <name evidence="4" type="ORF">GCM10011352_21630</name>
</gene>
<name>A0ABQ1KGW8_9GAMM</name>
<dbReference type="InterPro" id="IPR015590">
    <property type="entry name" value="Aldehyde_DH_dom"/>
</dbReference>
<dbReference type="Pfam" id="PF00171">
    <property type="entry name" value="Aldedh"/>
    <property type="match status" value="1"/>
</dbReference>
<sequence length="814" mass="88937">MLPLPLYFADEFRLIPASQLFRAVQQSALCNSDALKLQFEALGFKFRQGQVLEAEPEGASAHSSPPALIHLPYTNTQANHRFNLYLQAIEAHDQAITLPTAQPVVNVNPLHLHPNCSVTPSANTFEILVRKLTALTQVARAHNVRLQLAAPGEEQLELWLKLIARVLSELSSVRSSELSSEPSSEPSEAAIGLTISATSNRLLPSLGYLARLSLDTNRTLAIRLIRGKSHNNAKQEQIKHAPTGIDSPEIAELNFAAACAFFESENSAHLNPELAIDGPGLRPDAPTTYRRHDYPTPCTLKGIDSITQQFAEALNDVNERPIQASPIIAGTPRPEQETATLFCPGAIHSPIGSLVPTTESQARAAYSTCNDAQLSWQALPVDKRCTSIQSFATLLAQRQIELATLCARETGKPTDDCLLEIEDALTLLSQHLNLVSQLYQPKPLHSIEGTESQLFPRPLGCVLGLPLWNQPILQFCAMSSAALLTGNAILFKPDAHASLVSTRLFQLLLQAGIPPQLIALMPGPLATAGSALLDDHRLGGVLFTGSPLAAGEIQHRLGKQLGIHPLPLLSDTGGVHAALIDADQSAEELLPLLLKAAFSHAGQHPASLRILYLEETIADDVEQLLCEALPYLRVGQAESRDTDIGPLITREQMDRAYLHIERFRVKGRLIAQPELHTDLEEGYFIPPTLLRLYTLDELQEQVEAPVLHLVRFNRDDVIRLHDEINRSGFAMAVSVFSNDQQLCDQAMLKLKVSELNINPAQLYPHSSHCPGLGIGLSGTAPLPGTVDYLRALMRLQRISQPPTRLADRLPQVPV</sequence>
<reference evidence="5" key="1">
    <citation type="journal article" date="2019" name="Int. J. Syst. Evol. Microbiol.">
        <title>The Global Catalogue of Microorganisms (GCM) 10K type strain sequencing project: providing services to taxonomists for standard genome sequencing and annotation.</title>
        <authorList>
            <consortium name="The Broad Institute Genomics Platform"/>
            <consortium name="The Broad Institute Genome Sequencing Center for Infectious Disease"/>
            <person name="Wu L."/>
            <person name="Ma J."/>
        </authorList>
    </citation>
    <scope>NUCLEOTIDE SEQUENCE [LARGE SCALE GENOMIC DNA]</scope>
    <source>
        <strain evidence="5">CGMCC 1.15341</strain>
    </source>
</reference>
<dbReference type="SUPFAM" id="SSF53720">
    <property type="entry name" value="ALDH-like"/>
    <property type="match status" value="1"/>
</dbReference>
<dbReference type="InterPro" id="IPR016163">
    <property type="entry name" value="Ald_DH_C"/>
</dbReference>
<keyword evidence="5" id="KW-1185">Reference proteome</keyword>
<evidence type="ECO:0000313" key="4">
    <source>
        <dbReference type="EMBL" id="GGB95221.1"/>
    </source>
</evidence>
<evidence type="ECO:0000256" key="1">
    <source>
        <dbReference type="ARBA" id="ARBA00023002"/>
    </source>
</evidence>
<dbReference type="InterPro" id="IPR016161">
    <property type="entry name" value="Ald_DH/histidinol_DH"/>
</dbReference>
<dbReference type="InterPro" id="IPR050485">
    <property type="entry name" value="Proline_metab_enzyme"/>
</dbReference>
<proteinExistence type="predicted"/>
<dbReference type="PANTHER" id="PTHR42862:SF1">
    <property type="entry name" value="DELTA-1-PYRROLINE-5-CARBOXYLATE DEHYDROGENASE 2, ISOFORM A-RELATED"/>
    <property type="match status" value="1"/>
</dbReference>
<evidence type="ECO:0000313" key="5">
    <source>
        <dbReference type="Proteomes" id="UP000629025"/>
    </source>
</evidence>
<accession>A0ABQ1KGW8</accession>
<feature type="domain" description="Aldehyde dehydrogenase" evidence="3">
    <location>
        <begin position="338"/>
        <end position="780"/>
    </location>
</feature>
<dbReference type="Gene3D" id="3.20.20.220">
    <property type="match status" value="1"/>
</dbReference>
<dbReference type="SUPFAM" id="SSF51730">
    <property type="entry name" value="FAD-linked oxidoreductase"/>
    <property type="match status" value="1"/>
</dbReference>
<dbReference type="PANTHER" id="PTHR42862">
    <property type="entry name" value="DELTA-1-PYRROLINE-5-CARBOXYLATE DEHYDROGENASE 1, ISOFORM A-RELATED"/>
    <property type="match status" value="1"/>
</dbReference>
<dbReference type="EMBL" id="BMIJ01000004">
    <property type="protein sequence ID" value="GGB95221.1"/>
    <property type="molecule type" value="Genomic_DNA"/>
</dbReference>
<dbReference type="Gene3D" id="3.40.309.10">
    <property type="entry name" value="Aldehyde Dehydrogenase, Chain A, domain 2"/>
    <property type="match status" value="1"/>
</dbReference>
<keyword evidence="2" id="KW-0520">NAD</keyword>
<dbReference type="Proteomes" id="UP000629025">
    <property type="component" value="Unassembled WGS sequence"/>
</dbReference>
<dbReference type="InterPro" id="IPR016162">
    <property type="entry name" value="Ald_DH_N"/>
</dbReference>
<comment type="caution">
    <text evidence="4">The sequence shown here is derived from an EMBL/GenBank/DDBJ whole genome shotgun (WGS) entry which is preliminary data.</text>
</comment>
<dbReference type="RefSeq" id="WP_188748142.1">
    <property type="nucleotide sequence ID" value="NZ_BMIJ01000004.1"/>
</dbReference>